<evidence type="ECO:0000256" key="3">
    <source>
        <dbReference type="ARBA" id="ARBA00012925"/>
    </source>
</evidence>
<evidence type="ECO:0000256" key="1">
    <source>
        <dbReference type="ARBA" id="ARBA00004141"/>
    </source>
</evidence>
<dbReference type="PANTHER" id="PTHR11814">
    <property type="entry name" value="SULFATE TRANSPORTER"/>
    <property type="match status" value="1"/>
</dbReference>
<keyword evidence="7 12" id="KW-0472">Membrane</keyword>
<dbReference type="GO" id="GO:0055085">
    <property type="term" value="P:transmembrane transport"/>
    <property type="evidence" value="ECO:0007669"/>
    <property type="project" value="InterPro"/>
</dbReference>
<keyword evidence="4 12" id="KW-0812">Transmembrane</keyword>
<evidence type="ECO:0000259" key="13">
    <source>
        <dbReference type="Pfam" id="PF00916"/>
    </source>
</evidence>
<feature type="transmembrane region" description="Helical" evidence="12">
    <location>
        <begin position="34"/>
        <end position="52"/>
    </location>
</feature>
<feature type="transmembrane region" description="Helical" evidence="12">
    <location>
        <begin position="212"/>
        <end position="232"/>
    </location>
</feature>
<keyword evidence="6 12" id="KW-1133">Transmembrane helix</keyword>
<dbReference type="Proteomes" id="UP001165092">
    <property type="component" value="Unassembled WGS sequence"/>
</dbReference>
<dbReference type="GO" id="GO:0015976">
    <property type="term" value="P:carbon utilization"/>
    <property type="evidence" value="ECO:0007669"/>
    <property type="project" value="InterPro"/>
</dbReference>
<feature type="transmembrane region" description="Helical" evidence="12">
    <location>
        <begin position="59"/>
        <end position="81"/>
    </location>
</feature>
<evidence type="ECO:0000256" key="11">
    <source>
        <dbReference type="PIRSR" id="PIRSR601765-1"/>
    </source>
</evidence>
<feature type="transmembrane region" description="Helical" evidence="12">
    <location>
        <begin position="101"/>
        <end position="123"/>
    </location>
</feature>
<evidence type="ECO:0000256" key="5">
    <source>
        <dbReference type="ARBA" id="ARBA00022833"/>
    </source>
</evidence>
<sequence length="772" mass="81591">MREDAQGTQPTQEGYDSQPARRRIRLPHTAAADFGASLVVFLVAVPLSLGIAVASGAPLIAGIIAVVVGGIVAGAVGGSAIQVSGPAAGLTIIVADLVFTYGWGITCLITLLAGLVQIALGLFRVARAALAISPAVIHGMLAGIGITIALAQLHVVLGGAPQSSAIANIQELPGQIADNHGPAVMVGLVTIAVMLVWSRIPDLGRVRLRRVPSALVAVAAATGVAVFAGWQVERVNLPDSLASAWSGPALPETGQIHGVVIAVATVAMVASVESLLCAVAVDRLHDGRRVRLNRELFGQGAANATSGALGGLPVAGVIVRSTANARAGARTPLSTILHSVWTLLFVVLFASAVELIPMAALAGLLVYIGLQMVSLAHMRNLRKHHEVSVYLVTVAGVVGLGLLEGVLIGFALAVLVSLRRLTKVNVRTEERPGDKNEWHVVVQGSLTFLGVPQVTQVLRTIPTGAKVDLDLHVDFMDHAAFESIHAWRLDHERTGGRVDIDEAHENWYERNCTSTAPVAKTPSSSRSRWWAPWGMRQDGSSGESASGLLVAGAREYHSSTTEKMRTLMGRLSQRQRPAALFIACADARVVPNLITASGPGDLFTVRNVGNFVPRWEPGVSDDSVGSAVEYAVSVLEVPSIVVCGHSHCGAMRALIEGCPVRPGEADLSSVVRWLRHGAPSVTRLGTDRHGLPAAETVRRLAEANIVQQLEHLLSYPAVRERYEAGRLELTGMYFDLETAMVHVLDASTRQFVAVGGHRIPEQRVGGMEHQPQ</sequence>
<feature type="transmembrane region" description="Helical" evidence="12">
    <location>
        <begin position="389"/>
        <end position="418"/>
    </location>
</feature>
<dbReference type="InterPro" id="IPR001765">
    <property type="entry name" value="Carbonic_anhydrase"/>
</dbReference>
<comment type="function">
    <text evidence="9">Catalyzes the reversible hydration of carbon dioxide to form bicarbonate.</text>
</comment>
<dbReference type="GO" id="GO:0004089">
    <property type="term" value="F:carbonate dehydratase activity"/>
    <property type="evidence" value="ECO:0007669"/>
    <property type="project" value="UniProtKB-EC"/>
</dbReference>
<dbReference type="PROSITE" id="PS00705">
    <property type="entry name" value="PROK_CO2_ANHYDRASE_2"/>
    <property type="match status" value="1"/>
</dbReference>
<comment type="subcellular location">
    <subcellularLocation>
        <location evidence="1">Membrane</location>
        <topology evidence="1">Multi-pass membrane protein</topology>
    </subcellularLocation>
</comment>
<dbReference type="Pfam" id="PF00484">
    <property type="entry name" value="Pro_CA"/>
    <property type="match status" value="1"/>
</dbReference>
<feature type="binding site" evidence="11">
    <location>
        <position position="645"/>
    </location>
    <ligand>
        <name>Zn(2+)</name>
        <dbReference type="ChEBI" id="CHEBI:29105"/>
    </ligand>
</feature>
<keyword evidence="5 11" id="KW-0862">Zinc</keyword>
<keyword evidence="8" id="KW-0456">Lyase</keyword>
<keyword evidence="11" id="KW-0479">Metal-binding</keyword>
<reference evidence="14" key="1">
    <citation type="submission" date="2023-02" db="EMBL/GenBank/DDBJ databases">
        <title>Nocardiopsis ansamitocini NBRC 112285.</title>
        <authorList>
            <person name="Ichikawa N."/>
            <person name="Sato H."/>
            <person name="Tonouchi N."/>
        </authorList>
    </citation>
    <scope>NUCLEOTIDE SEQUENCE</scope>
    <source>
        <strain evidence="14">NBRC 112285</strain>
    </source>
</reference>
<feature type="binding site" evidence="11">
    <location>
        <position position="584"/>
    </location>
    <ligand>
        <name>Zn(2+)</name>
        <dbReference type="ChEBI" id="CHEBI:29105"/>
    </ligand>
</feature>
<name>A0A9W6P7R3_9ACTN</name>
<evidence type="ECO:0000256" key="6">
    <source>
        <dbReference type="ARBA" id="ARBA00022989"/>
    </source>
</evidence>
<accession>A0A9W6P7R3</accession>
<feature type="transmembrane region" description="Helical" evidence="12">
    <location>
        <begin position="256"/>
        <end position="281"/>
    </location>
</feature>
<evidence type="ECO:0000256" key="12">
    <source>
        <dbReference type="SAM" id="Phobius"/>
    </source>
</evidence>
<organism evidence="14 15">
    <name type="scientific">Nocardiopsis ansamitocini</name>
    <dbReference type="NCBI Taxonomy" id="1670832"/>
    <lineage>
        <taxon>Bacteria</taxon>
        <taxon>Bacillati</taxon>
        <taxon>Actinomycetota</taxon>
        <taxon>Actinomycetes</taxon>
        <taxon>Streptosporangiales</taxon>
        <taxon>Nocardiopsidaceae</taxon>
        <taxon>Nocardiopsis</taxon>
    </lineage>
</organism>
<dbReference type="Pfam" id="PF00916">
    <property type="entry name" value="Sulfate_transp"/>
    <property type="match status" value="1"/>
</dbReference>
<feature type="transmembrane region" description="Helical" evidence="12">
    <location>
        <begin position="301"/>
        <end position="319"/>
    </location>
</feature>
<evidence type="ECO:0000256" key="4">
    <source>
        <dbReference type="ARBA" id="ARBA00022692"/>
    </source>
</evidence>
<protein>
    <recommendedName>
        <fullName evidence="3">carbonic anhydrase</fullName>
        <ecNumber evidence="3">4.2.1.1</ecNumber>
    </recommendedName>
</protein>
<feature type="domain" description="SLC26A/SulP transporter" evidence="13">
    <location>
        <begin position="32"/>
        <end position="390"/>
    </location>
</feature>
<dbReference type="SUPFAM" id="SSF53056">
    <property type="entry name" value="beta-carbonic anhydrase, cab"/>
    <property type="match status" value="1"/>
</dbReference>
<evidence type="ECO:0000313" key="14">
    <source>
        <dbReference type="EMBL" id="GLU49060.1"/>
    </source>
</evidence>
<dbReference type="GO" id="GO:0016020">
    <property type="term" value="C:membrane"/>
    <property type="evidence" value="ECO:0007669"/>
    <property type="project" value="UniProtKB-SubCell"/>
</dbReference>
<dbReference type="AlphaFoldDB" id="A0A9W6P7R3"/>
<dbReference type="InterPro" id="IPR015892">
    <property type="entry name" value="Carbonic_anhydrase_CS"/>
</dbReference>
<dbReference type="RefSeq" id="WP_285760511.1">
    <property type="nucleotide sequence ID" value="NZ_BSQG01000005.1"/>
</dbReference>
<dbReference type="InterPro" id="IPR011547">
    <property type="entry name" value="SLC26A/SulP_dom"/>
</dbReference>
<comment type="similarity">
    <text evidence="2">Belongs to the beta-class carbonic anhydrase family.</text>
</comment>
<dbReference type="InterPro" id="IPR001902">
    <property type="entry name" value="SLC26A/SulP_fam"/>
</dbReference>
<proteinExistence type="inferred from homology"/>
<evidence type="ECO:0000313" key="15">
    <source>
        <dbReference type="Proteomes" id="UP001165092"/>
    </source>
</evidence>
<feature type="binding site" evidence="11">
    <location>
        <position position="586"/>
    </location>
    <ligand>
        <name>Zn(2+)</name>
        <dbReference type="ChEBI" id="CHEBI:29105"/>
    </ligand>
</feature>
<comment type="catalytic activity">
    <reaction evidence="10">
        <text>hydrogencarbonate + H(+) = CO2 + H2O</text>
        <dbReference type="Rhea" id="RHEA:10748"/>
        <dbReference type="ChEBI" id="CHEBI:15377"/>
        <dbReference type="ChEBI" id="CHEBI:15378"/>
        <dbReference type="ChEBI" id="CHEBI:16526"/>
        <dbReference type="ChEBI" id="CHEBI:17544"/>
        <dbReference type="EC" id="4.2.1.1"/>
    </reaction>
</comment>
<feature type="transmembrane region" description="Helical" evidence="12">
    <location>
        <begin position="180"/>
        <end position="200"/>
    </location>
</feature>
<evidence type="ECO:0000256" key="10">
    <source>
        <dbReference type="ARBA" id="ARBA00048348"/>
    </source>
</evidence>
<dbReference type="InterPro" id="IPR036874">
    <property type="entry name" value="Carbonic_anhydrase_sf"/>
</dbReference>
<keyword evidence="15" id="KW-1185">Reference proteome</keyword>
<feature type="binding site" evidence="11">
    <location>
        <position position="648"/>
    </location>
    <ligand>
        <name>Zn(2+)</name>
        <dbReference type="ChEBI" id="CHEBI:29105"/>
    </ligand>
</feature>
<dbReference type="EMBL" id="BSQG01000005">
    <property type="protein sequence ID" value="GLU49060.1"/>
    <property type="molecule type" value="Genomic_DNA"/>
</dbReference>
<dbReference type="Gene3D" id="3.40.1050.10">
    <property type="entry name" value="Carbonic anhydrase"/>
    <property type="match status" value="1"/>
</dbReference>
<evidence type="ECO:0000256" key="7">
    <source>
        <dbReference type="ARBA" id="ARBA00023136"/>
    </source>
</evidence>
<comment type="cofactor">
    <cofactor evidence="11">
        <name>Zn(2+)</name>
        <dbReference type="ChEBI" id="CHEBI:29105"/>
    </cofactor>
    <text evidence="11">Binds 1 zinc ion per subunit.</text>
</comment>
<evidence type="ECO:0000256" key="2">
    <source>
        <dbReference type="ARBA" id="ARBA00006217"/>
    </source>
</evidence>
<gene>
    <name evidence="14" type="ORF">Nans01_34110</name>
</gene>
<evidence type="ECO:0000256" key="9">
    <source>
        <dbReference type="ARBA" id="ARBA00024993"/>
    </source>
</evidence>
<evidence type="ECO:0000256" key="8">
    <source>
        <dbReference type="ARBA" id="ARBA00023239"/>
    </source>
</evidence>
<dbReference type="SMART" id="SM00947">
    <property type="entry name" value="Pro_CA"/>
    <property type="match status" value="1"/>
</dbReference>
<dbReference type="GO" id="GO:0008270">
    <property type="term" value="F:zinc ion binding"/>
    <property type="evidence" value="ECO:0007669"/>
    <property type="project" value="InterPro"/>
</dbReference>
<dbReference type="EC" id="4.2.1.1" evidence="3"/>
<comment type="caution">
    <text evidence="14">The sequence shown here is derived from an EMBL/GenBank/DDBJ whole genome shotgun (WGS) entry which is preliminary data.</text>
</comment>
<feature type="transmembrane region" description="Helical" evidence="12">
    <location>
        <begin position="339"/>
        <end position="368"/>
    </location>
</feature>
<feature type="transmembrane region" description="Helical" evidence="12">
    <location>
        <begin position="135"/>
        <end position="160"/>
    </location>
</feature>